<sequence>MRKYLSGSVVQARFSAEEARREELRRQRSRQHQETHKRKKRQVLTGLQSSIRVLRDEIRELETRHSSVWEVASEFFQHFQDGVKSVETQHSTAKDAEQRSFMWRVMAPDVTDGAVTGVEALLEAWRFVSQCFLHMDMKPVKLQNPAAHVLVAYTEGTVTIDEETLRLAFPHLVQHKRGSPLAAMLVGQQLVVHGSVQFEWDDARRLVTGVRWEMDLLTPLLELFGRLEDVSRVFEGALLTPDCRLSTGQAC</sequence>
<dbReference type="EMBL" id="NBNE01012281">
    <property type="protein sequence ID" value="OWY95945.1"/>
    <property type="molecule type" value="Genomic_DNA"/>
</dbReference>
<evidence type="ECO:0000256" key="1">
    <source>
        <dbReference type="SAM" id="MobiDB-lite"/>
    </source>
</evidence>
<protein>
    <recommendedName>
        <fullName evidence="4">Bzip transcription factor</fullName>
    </recommendedName>
</protein>
<proteinExistence type="predicted"/>
<keyword evidence="3" id="KW-1185">Reference proteome</keyword>
<feature type="compositionally biased region" description="Basic and acidic residues" evidence="1">
    <location>
        <begin position="20"/>
        <end position="34"/>
    </location>
</feature>
<evidence type="ECO:0008006" key="4">
    <source>
        <dbReference type="Google" id="ProtNLM"/>
    </source>
</evidence>
<accession>A0A225US12</accession>
<name>A0A225US12_9STRA</name>
<evidence type="ECO:0000313" key="2">
    <source>
        <dbReference type="EMBL" id="OWY95945.1"/>
    </source>
</evidence>
<reference evidence="3" key="1">
    <citation type="submission" date="2017-03" db="EMBL/GenBank/DDBJ databases">
        <title>Phytopthora megakarya and P. palmivora, two closely related causual agents of cacao black pod achieved similar genome size and gene model numbers by different mechanisms.</title>
        <authorList>
            <person name="Ali S."/>
            <person name="Shao J."/>
            <person name="Larry D.J."/>
            <person name="Kronmiller B."/>
            <person name="Shen D."/>
            <person name="Strem M.D."/>
            <person name="Melnick R.L."/>
            <person name="Guiltinan M.J."/>
            <person name="Tyler B.M."/>
            <person name="Meinhardt L.W."/>
            <person name="Bailey B.A."/>
        </authorList>
    </citation>
    <scope>NUCLEOTIDE SEQUENCE [LARGE SCALE GENOMIC DNA]</scope>
    <source>
        <strain evidence="3">zdho120</strain>
    </source>
</reference>
<comment type="caution">
    <text evidence="2">The sequence shown here is derived from an EMBL/GenBank/DDBJ whole genome shotgun (WGS) entry which is preliminary data.</text>
</comment>
<organism evidence="2 3">
    <name type="scientific">Phytophthora megakarya</name>
    <dbReference type="NCBI Taxonomy" id="4795"/>
    <lineage>
        <taxon>Eukaryota</taxon>
        <taxon>Sar</taxon>
        <taxon>Stramenopiles</taxon>
        <taxon>Oomycota</taxon>
        <taxon>Peronosporomycetes</taxon>
        <taxon>Peronosporales</taxon>
        <taxon>Peronosporaceae</taxon>
        <taxon>Phytophthora</taxon>
    </lineage>
</organism>
<dbReference type="AlphaFoldDB" id="A0A225US12"/>
<feature type="region of interest" description="Disordered" evidence="1">
    <location>
        <begin position="20"/>
        <end position="41"/>
    </location>
</feature>
<dbReference type="Proteomes" id="UP000198211">
    <property type="component" value="Unassembled WGS sequence"/>
</dbReference>
<evidence type="ECO:0000313" key="3">
    <source>
        <dbReference type="Proteomes" id="UP000198211"/>
    </source>
</evidence>
<gene>
    <name evidence="2" type="ORF">PHMEG_00033911</name>
</gene>